<dbReference type="NCBIfam" id="TIGR01760">
    <property type="entry name" value="tape_meas_TP901"/>
    <property type="match status" value="1"/>
</dbReference>
<keyword evidence="1" id="KW-1188">Viral release from host cell</keyword>
<accession>A0ABX9N9M1</accession>
<keyword evidence="3" id="KW-1133">Transmembrane helix</keyword>
<dbReference type="Pfam" id="PF10145">
    <property type="entry name" value="PhageMin_Tail"/>
    <property type="match status" value="1"/>
</dbReference>
<evidence type="ECO:0000259" key="4">
    <source>
        <dbReference type="Pfam" id="PF10145"/>
    </source>
</evidence>
<protein>
    <submittedName>
        <fullName evidence="5">Phage tail tape measure protein</fullName>
    </submittedName>
</protein>
<organism evidence="5 6">
    <name type="scientific">Clavibacter californiensis</name>
    <dbReference type="NCBI Taxonomy" id="1401995"/>
    <lineage>
        <taxon>Bacteria</taxon>
        <taxon>Bacillati</taxon>
        <taxon>Actinomycetota</taxon>
        <taxon>Actinomycetes</taxon>
        <taxon>Micrococcales</taxon>
        <taxon>Microbacteriaceae</taxon>
        <taxon>Clavibacter</taxon>
    </lineage>
</organism>
<feature type="coiled-coil region" evidence="2">
    <location>
        <begin position="543"/>
        <end position="570"/>
    </location>
</feature>
<gene>
    <name evidence="5" type="ORF">DZF98_01190</name>
</gene>
<evidence type="ECO:0000256" key="2">
    <source>
        <dbReference type="SAM" id="Coils"/>
    </source>
</evidence>
<keyword evidence="6" id="KW-1185">Reference proteome</keyword>
<feature type="transmembrane region" description="Helical" evidence="3">
    <location>
        <begin position="391"/>
        <end position="410"/>
    </location>
</feature>
<dbReference type="PANTHER" id="PTHR37813:SF1">
    <property type="entry name" value="FELS-2 PROPHAGE PROTEIN"/>
    <property type="match status" value="1"/>
</dbReference>
<evidence type="ECO:0000313" key="6">
    <source>
        <dbReference type="Proteomes" id="UP000265355"/>
    </source>
</evidence>
<feature type="transmembrane region" description="Helical" evidence="3">
    <location>
        <begin position="431"/>
        <end position="456"/>
    </location>
</feature>
<keyword evidence="2" id="KW-0175">Coiled coil</keyword>
<keyword evidence="3" id="KW-0472">Membrane</keyword>
<evidence type="ECO:0000256" key="3">
    <source>
        <dbReference type="SAM" id="Phobius"/>
    </source>
</evidence>
<dbReference type="EMBL" id="QWEE01000006">
    <property type="protein sequence ID" value="RII94561.1"/>
    <property type="molecule type" value="Genomic_DNA"/>
</dbReference>
<dbReference type="PANTHER" id="PTHR37813">
    <property type="entry name" value="FELS-2 PROPHAGE PROTEIN"/>
    <property type="match status" value="1"/>
</dbReference>
<sequence>MADRSVFVTIGAKVDGFITGLKKAQEQTTQFSNKLAVHVQKNEQAFTTAGTGLVALGGVGVLAAGAAIAKYAEFDKAMSEVQAATHSAAEEQNVLREAALEAGASTKYSATEAAGAIEELAKAGISTADILSGGLSGALDLAAAGGLGVADAAGIASTALTQFKLAGSDIPHVADLLSAGAGKAMGSVQDLSGALNQAGLVSSQTGLSIEETTAGLSAFASAGLLGSDAGTSFKSMLQRLTPQSAEAQAAMDKLGISAYDSQGEFIGLSEFAGNLQTSLADLSVEQRNSALATIFGSDAVRAASVLYSEGASGIADWEGKVNDSGYAAETARIRMDNLAGDVEKLGGSFETNLIKSGSGANDAIRGLVQTTTGLLDLVGGLPAPVLSAGTAILGIGGSIALAGGAALVAAPKVLAFKEAVSLTGIKGKAAALGVGAFGGAIGIAVLVIGGIVSAAADAAAQVSELSDTFDESTGAITELTRVTIAKRLADDGVFETAKKAGIGQKEFTDAILEGGKALDDVQDKIDAYGTTSLVPWSEKDAAARQLSGALGEQSDQLDKAKEKNENLSAATESNTESTQSAAEAYLAAADEAAGVVDQIKQLIDATNEANGVGQDAVSANASYQKSLQDVKDTIQKAKEGAEGYSTSLDETTAAGSANAAMLGGLADDSQKAAAAQYDLDVKTMSAKDATDKYKASLESGRQTLYDNALALTGNAQQAQAFTDKVYGIPSQKSFQLLADTAAAANEVDTFFRTWNGRRIVMRVETTGAANPVQGGAAGPRAIMKADGGVVDFYAAGGIRENHVAQIAKAGTWRVWAEDETGGEAYIPLAASKRARSLEIFKETGRRLGVQEFANGGVYAPRPVYDRPAQMYMTAPAVAVAPQFNVIVQSKGGIDLTQYIDVRLERADAQAELAGRMGRQVR</sequence>
<reference evidence="5 6" key="1">
    <citation type="submission" date="2018-08" db="EMBL/GenBank/DDBJ databases">
        <title>Genome Sequence of Clavibacter michiganensis Subspecies type strains, and the Atypical Peach-Colored Strains Isolated from Tomato.</title>
        <authorList>
            <person name="Osdaghi E."/>
            <person name="Portier P."/>
            <person name="Briand M."/>
            <person name="Jacques M.-A."/>
        </authorList>
    </citation>
    <scope>NUCLEOTIDE SEQUENCE [LARGE SCALE GENOMIC DNA]</scope>
    <source>
        <strain evidence="5 6">CFBP 8216</strain>
    </source>
</reference>
<proteinExistence type="predicted"/>
<dbReference type="Proteomes" id="UP000265355">
    <property type="component" value="Unassembled WGS sequence"/>
</dbReference>
<dbReference type="RefSeq" id="WP_119372216.1">
    <property type="nucleotide sequence ID" value="NZ_CP040792.1"/>
</dbReference>
<keyword evidence="3" id="KW-0812">Transmembrane</keyword>
<name>A0ABX9N9M1_9MICO</name>
<comment type="caution">
    <text evidence="5">The sequence shown here is derived from an EMBL/GenBank/DDBJ whole genome shotgun (WGS) entry which is preliminary data.</text>
</comment>
<evidence type="ECO:0000256" key="1">
    <source>
        <dbReference type="ARBA" id="ARBA00022612"/>
    </source>
</evidence>
<dbReference type="InterPro" id="IPR010090">
    <property type="entry name" value="Phage_tape_meas"/>
</dbReference>
<evidence type="ECO:0000313" key="5">
    <source>
        <dbReference type="EMBL" id="RII94561.1"/>
    </source>
</evidence>
<feature type="domain" description="Phage tail tape measure protein" evidence="4">
    <location>
        <begin position="96"/>
        <end position="296"/>
    </location>
</feature>